<dbReference type="Gramene" id="Jr16_02150_p1">
    <property type="protein sequence ID" value="cds.Jr16_02150_p1"/>
    <property type="gene ID" value="Jr16_02150"/>
</dbReference>
<dbReference type="Pfam" id="PF11976">
    <property type="entry name" value="Rad60-SLD"/>
    <property type="match status" value="1"/>
</dbReference>
<reference evidence="3" key="1">
    <citation type="submission" date="2015-10" db="EMBL/GenBank/DDBJ databases">
        <authorList>
            <person name="Martinez-Garcia P.J."/>
            <person name="Crepeau M.W."/>
            <person name="Puiu D."/>
            <person name="Gonzalez-Ibeas D."/>
            <person name="Whalen J."/>
            <person name="Stevens K."/>
            <person name="Paul R."/>
            <person name="Butterfield T."/>
            <person name="Britton M."/>
            <person name="Reagan R."/>
            <person name="Chakraborty S."/>
            <person name="Walawage S.L."/>
            <person name="Vasquez-Gross H.A."/>
            <person name="Cardeno C."/>
            <person name="Famula R."/>
            <person name="Pratt K."/>
            <person name="Kuruganti S."/>
            <person name="Aradhya M.K."/>
            <person name="Leslie C.A."/>
            <person name="Dandekar A.M."/>
            <person name="Salzberg S.L."/>
            <person name="Wegrzyn J.L."/>
            <person name="Langley C.H."/>
            <person name="Neale D.B."/>
        </authorList>
    </citation>
    <scope>NUCLEOTIDE SEQUENCE</scope>
    <source>
        <tissue evidence="3">Leaves</tissue>
    </source>
</reference>
<comment type="caution">
    <text evidence="3">The sequence shown here is derived from an EMBL/GenBank/DDBJ whole genome shotgun (WGS) entry which is preliminary data.</text>
</comment>
<name>A0A833T2X8_JUGRE</name>
<proteinExistence type="predicted"/>
<sequence>TFEKNRLSGSHSSFYHNSTMPDSTEEFEPLFDYSRVQPLNFVCLEDDDDADASPAFFPKRRKISEPVVVEDVEENAKVIQIGDGDKKDDLDWLAPPPKVSRDIQKIVGEDSTITKLRLKKQELVSFAQSAEDLLRAVEESAKRELGNSRQSSLEAVSDQPSKPSCERVKIVISIQDKDGLKQFRIYMDDSFGRLFKMYADRVKLDIEKLAFSFDGDKINPAATPDGLGMEDNDIIEVHVKSS</sequence>
<dbReference type="Gene3D" id="3.10.20.90">
    <property type="entry name" value="Phosphatidylinositol 3-kinase Catalytic Subunit, Chain A, domain 1"/>
    <property type="match status" value="1"/>
</dbReference>
<dbReference type="AlphaFoldDB" id="A0A833T2X8"/>
<organism evidence="3 4">
    <name type="scientific">Juglans regia</name>
    <name type="common">English walnut</name>
    <dbReference type="NCBI Taxonomy" id="51240"/>
    <lineage>
        <taxon>Eukaryota</taxon>
        <taxon>Viridiplantae</taxon>
        <taxon>Streptophyta</taxon>
        <taxon>Embryophyta</taxon>
        <taxon>Tracheophyta</taxon>
        <taxon>Spermatophyta</taxon>
        <taxon>Magnoliopsida</taxon>
        <taxon>eudicotyledons</taxon>
        <taxon>Gunneridae</taxon>
        <taxon>Pentapetalae</taxon>
        <taxon>rosids</taxon>
        <taxon>fabids</taxon>
        <taxon>Fagales</taxon>
        <taxon>Juglandaceae</taxon>
        <taxon>Juglans</taxon>
    </lineage>
</organism>
<dbReference type="PANTHER" id="PTHR47813">
    <property type="entry name" value="UBIQUITIN-LIKE SUPERFAMILY PROTEIN"/>
    <property type="match status" value="1"/>
</dbReference>
<dbReference type="EMBL" id="LIHL02000016">
    <property type="protein sequence ID" value="KAF5442355.1"/>
    <property type="molecule type" value="Genomic_DNA"/>
</dbReference>
<feature type="domain" description="Rad60/SUMO-like" evidence="2">
    <location>
        <begin position="170"/>
        <end position="238"/>
    </location>
</feature>
<dbReference type="PANTHER" id="PTHR47813:SF2">
    <property type="entry name" value="UBIQUITIN-LIKE SUPERFAMILY PROTEIN"/>
    <property type="match status" value="1"/>
</dbReference>
<evidence type="ECO:0000256" key="1">
    <source>
        <dbReference type="SAM" id="MobiDB-lite"/>
    </source>
</evidence>
<dbReference type="InterPro" id="IPR022617">
    <property type="entry name" value="Rad60/SUMO-like_dom"/>
</dbReference>
<evidence type="ECO:0000259" key="2">
    <source>
        <dbReference type="Pfam" id="PF11976"/>
    </source>
</evidence>
<gene>
    <name evidence="3" type="ORF">F2P56_035021</name>
</gene>
<feature type="compositionally biased region" description="Polar residues" evidence="1">
    <location>
        <begin position="7"/>
        <end position="22"/>
    </location>
</feature>
<evidence type="ECO:0000313" key="3">
    <source>
        <dbReference type="EMBL" id="KAF5442355.1"/>
    </source>
</evidence>
<feature type="region of interest" description="Disordered" evidence="1">
    <location>
        <begin position="1"/>
        <end position="22"/>
    </location>
</feature>
<dbReference type="CDD" id="cd01763">
    <property type="entry name" value="Ubl_SUMO_like"/>
    <property type="match status" value="1"/>
</dbReference>
<feature type="non-terminal residue" evidence="3">
    <location>
        <position position="242"/>
    </location>
</feature>
<protein>
    <recommendedName>
        <fullName evidence="2">Rad60/SUMO-like domain-containing protein</fullName>
    </recommendedName>
</protein>
<dbReference type="SUPFAM" id="SSF54236">
    <property type="entry name" value="Ubiquitin-like"/>
    <property type="match status" value="1"/>
</dbReference>
<dbReference type="InterPro" id="IPR029071">
    <property type="entry name" value="Ubiquitin-like_domsf"/>
</dbReference>
<reference evidence="3" key="2">
    <citation type="submission" date="2020-03" db="EMBL/GenBank/DDBJ databases">
        <title>Walnut 2.0.</title>
        <authorList>
            <person name="Marrano A."/>
            <person name="Britton M."/>
            <person name="Zimin A.V."/>
            <person name="Zaini P.A."/>
            <person name="Workman R."/>
            <person name="Puiu D."/>
            <person name="Bianco L."/>
            <person name="Allen B.J."/>
            <person name="Troggio M."/>
            <person name="Leslie C.A."/>
            <person name="Timp W."/>
            <person name="Dendekar A."/>
            <person name="Salzberg S.L."/>
            <person name="Neale D.B."/>
        </authorList>
    </citation>
    <scope>NUCLEOTIDE SEQUENCE</scope>
    <source>
        <tissue evidence="3">Leaves</tissue>
    </source>
</reference>
<evidence type="ECO:0000313" key="4">
    <source>
        <dbReference type="Proteomes" id="UP000619265"/>
    </source>
</evidence>
<dbReference type="Proteomes" id="UP000619265">
    <property type="component" value="Unassembled WGS sequence"/>
</dbReference>
<accession>A0A833T2X8</accession>